<dbReference type="NCBIfam" id="TIGR00879">
    <property type="entry name" value="SP"/>
    <property type="match status" value="1"/>
</dbReference>
<keyword evidence="9" id="KW-1185">Reference proteome</keyword>
<keyword evidence="2 6" id="KW-0812">Transmembrane</keyword>
<dbReference type="InterPro" id="IPR005828">
    <property type="entry name" value="MFS_sugar_transport-like"/>
</dbReference>
<feature type="transmembrane region" description="Helical" evidence="6">
    <location>
        <begin position="374"/>
        <end position="401"/>
    </location>
</feature>
<dbReference type="InterPro" id="IPR036259">
    <property type="entry name" value="MFS_trans_sf"/>
</dbReference>
<feature type="transmembrane region" description="Helical" evidence="6">
    <location>
        <begin position="182"/>
        <end position="200"/>
    </location>
</feature>
<dbReference type="InterPro" id="IPR044775">
    <property type="entry name" value="MFS_ERD6/Tret1-like"/>
</dbReference>
<feature type="transmembrane region" description="Helical" evidence="6">
    <location>
        <begin position="29"/>
        <end position="51"/>
    </location>
</feature>
<evidence type="ECO:0000259" key="7">
    <source>
        <dbReference type="PROSITE" id="PS50850"/>
    </source>
</evidence>
<dbReference type="PANTHER" id="PTHR48021">
    <property type="match status" value="1"/>
</dbReference>
<evidence type="ECO:0000256" key="2">
    <source>
        <dbReference type="ARBA" id="ARBA00022692"/>
    </source>
</evidence>
<dbReference type="PANTHER" id="PTHR48021:SF1">
    <property type="entry name" value="GH07001P-RELATED"/>
    <property type="match status" value="1"/>
</dbReference>
<dbReference type="InterPro" id="IPR020846">
    <property type="entry name" value="MFS_dom"/>
</dbReference>
<evidence type="ECO:0000313" key="9">
    <source>
        <dbReference type="Proteomes" id="UP001642540"/>
    </source>
</evidence>
<evidence type="ECO:0000256" key="6">
    <source>
        <dbReference type="SAM" id="Phobius"/>
    </source>
</evidence>
<sequence>MESKDIEEAGITPKEIKIVPFQSKIRGQVIATLIVCLACVEVGAVLTWTSPALPDLERKKRFGGLTVNEKSWIASAVTLGAIFSGPIAGYILDRIGRRKSLVILAIPLIIGWVLIAFSPIVTFMSVGRFLTGISIGGYILVCNVYLAEISEQRIRGTIMASTCIALGTGMLLTYILGTFFSWFVLSVINICFSIIILLSIRTVPESPVYLIHKGHKKKAGEELMRLRGATEFHQIEMELNELQSSTLEVETTQAQKSTEGPSLWKNLTRRGSLKAIGITFALMVFQQLCGVNAVIFFAASIFSAAQTNLDANVCAIIIGVDILFAVFLTSFLIDKLGRRMLLFISLLGLTVCLSGLGIFFYLQLKNDGITPNGISWVPLVCLMVFMILYNIGIGPLAWFLMSEIIPTDVKGPASAAATSFNWLLAFIVTKTFEDFTNLIGIHMCFWFFGGVCFVGFVFCFLFVPETKGKTLDEIQRLYFNEDKKVTSL</sequence>
<evidence type="ECO:0000256" key="5">
    <source>
        <dbReference type="RuleBase" id="RU003346"/>
    </source>
</evidence>
<proteinExistence type="inferred from homology"/>
<dbReference type="PRINTS" id="PR00171">
    <property type="entry name" value="SUGRTRNSPORT"/>
</dbReference>
<organism evidence="8 9">
    <name type="scientific">Orchesella dallaii</name>
    <dbReference type="NCBI Taxonomy" id="48710"/>
    <lineage>
        <taxon>Eukaryota</taxon>
        <taxon>Metazoa</taxon>
        <taxon>Ecdysozoa</taxon>
        <taxon>Arthropoda</taxon>
        <taxon>Hexapoda</taxon>
        <taxon>Collembola</taxon>
        <taxon>Entomobryomorpha</taxon>
        <taxon>Entomobryoidea</taxon>
        <taxon>Orchesellidae</taxon>
        <taxon>Orchesellinae</taxon>
        <taxon>Orchesella</taxon>
    </lineage>
</organism>
<dbReference type="PROSITE" id="PS00216">
    <property type="entry name" value="SUGAR_TRANSPORT_1"/>
    <property type="match status" value="2"/>
</dbReference>
<feature type="transmembrane region" description="Helical" evidence="6">
    <location>
        <begin position="309"/>
        <end position="333"/>
    </location>
</feature>
<evidence type="ECO:0000313" key="8">
    <source>
        <dbReference type="EMBL" id="CAL8083185.1"/>
    </source>
</evidence>
<protein>
    <recommendedName>
        <fullName evidence="7">Major facilitator superfamily (MFS) profile domain-containing protein</fullName>
    </recommendedName>
</protein>
<name>A0ABP1Q598_9HEXA</name>
<reference evidence="8 9" key="1">
    <citation type="submission" date="2024-08" db="EMBL/GenBank/DDBJ databases">
        <authorList>
            <person name="Cucini C."/>
            <person name="Frati F."/>
        </authorList>
    </citation>
    <scope>NUCLEOTIDE SEQUENCE [LARGE SCALE GENOMIC DNA]</scope>
</reference>
<dbReference type="SUPFAM" id="SSF103473">
    <property type="entry name" value="MFS general substrate transporter"/>
    <property type="match status" value="1"/>
</dbReference>
<feature type="transmembrane region" description="Helical" evidence="6">
    <location>
        <begin position="438"/>
        <end position="463"/>
    </location>
</feature>
<evidence type="ECO:0000256" key="4">
    <source>
        <dbReference type="ARBA" id="ARBA00023136"/>
    </source>
</evidence>
<dbReference type="Pfam" id="PF00083">
    <property type="entry name" value="Sugar_tr"/>
    <property type="match status" value="1"/>
</dbReference>
<feature type="transmembrane region" description="Helical" evidence="6">
    <location>
        <begin position="340"/>
        <end position="362"/>
    </location>
</feature>
<dbReference type="EMBL" id="CAXLJM020000016">
    <property type="protein sequence ID" value="CAL8083185.1"/>
    <property type="molecule type" value="Genomic_DNA"/>
</dbReference>
<feature type="transmembrane region" description="Helical" evidence="6">
    <location>
        <begin position="126"/>
        <end position="146"/>
    </location>
</feature>
<comment type="subcellular location">
    <subcellularLocation>
        <location evidence="1">Membrane</location>
        <topology evidence="1">Multi-pass membrane protein</topology>
    </subcellularLocation>
</comment>
<comment type="similarity">
    <text evidence="5">Belongs to the major facilitator superfamily. Sugar transporter (TC 2.A.1.1) family.</text>
</comment>
<evidence type="ECO:0000256" key="3">
    <source>
        <dbReference type="ARBA" id="ARBA00022989"/>
    </source>
</evidence>
<gene>
    <name evidence="8" type="ORF">ODALV1_LOCUS5413</name>
</gene>
<dbReference type="Proteomes" id="UP001642540">
    <property type="component" value="Unassembled WGS sequence"/>
</dbReference>
<feature type="transmembrane region" description="Helical" evidence="6">
    <location>
        <begin position="275"/>
        <end position="303"/>
    </location>
</feature>
<dbReference type="InterPro" id="IPR005829">
    <property type="entry name" value="Sugar_transporter_CS"/>
</dbReference>
<keyword evidence="3 6" id="KW-1133">Transmembrane helix</keyword>
<dbReference type="Gene3D" id="1.20.1250.20">
    <property type="entry name" value="MFS general substrate transporter like domains"/>
    <property type="match status" value="1"/>
</dbReference>
<dbReference type="InterPro" id="IPR050549">
    <property type="entry name" value="MFS_Trehalose_Transporter"/>
</dbReference>
<dbReference type="InterPro" id="IPR003663">
    <property type="entry name" value="Sugar/inositol_transpt"/>
</dbReference>
<keyword evidence="5" id="KW-0813">Transport</keyword>
<comment type="caution">
    <text evidence="8">The sequence shown here is derived from an EMBL/GenBank/DDBJ whole genome shotgun (WGS) entry which is preliminary data.</text>
</comment>
<feature type="domain" description="Major facilitator superfamily (MFS) profile" evidence="7">
    <location>
        <begin position="27"/>
        <end position="467"/>
    </location>
</feature>
<evidence type="ECO:0000256" key="1">
    <source>
        <dbReference type="ARBA" id="ARBA00004141"/>
    </source>
</evidence>
<dbReference type="CDD" id="cd17358">
    <property type="entry name" value="MFS_GLUT6_8_Class3_like"/>
    <property type="match status" value="1"/>
</dbReference>
<keyword evidence="4 6" id="KW-0472">Membrane</keyword>
<dbReference type="PROSITE" id="PS00217">
    <property type="entry name" value="SUGAR_TRANSPORT_2"/>
    <property type="match status" value="1"/>
</dbReference>
<feature type="transmembrane region" description="Helical" evidence="6">
    <location>
        <begin position="158"/>
        <end position="176"/>
    </location>
</feature>
<accession>A0ABP1Q598</accession>
<feature type="transmembrane region" description="Helical" evidence="6">
    <location>
        <begin position="413"/>
        <end position="432"/>
    </location>
</feature>
<feature type="transmembrane region" description="Helical" evidence="6">
    <location>
        <begin position="101"/>
        <end position="120"/>
    </location>
</feature>
<feature type="transmembrane region" description="Helical" evidence="6">
    <location>
        <begin position="71"/>
        <end position="92"/>
    </location>
</feature>
<dbReference type="PROSITE" id="PS50850">
    <property type="entry name" value="MFS"/>
    <property type="match status" value="1"/>
</dbReference>